<keyword evidence="2" id="KW-0732">Signal</keyword>
<dbReference type="InterPro" id="IPR050300">
    <property type="entry name" value="GDXG_lipolytic_enzyme"/>
</dbReference>
<comment type="caution">
    <text evidence="4">The sequence shown here is derived from an EMBL/GenBank/DDBJ whole genome shotgun (WGS) entry which is preliminary data.</text>
</comment>
<dbReference type="InterPro" id="IPR029058">
    <property type="entry name" value="AB_hydrolase_fold"/>
</dbReference>
<accession>A0A328AC94</accession>
<dbReference type="SUPFAM" id="SSF53474">
    <property type="entry name" value="alpha/beta-Hydrolases"/>
    <property type="match status" value="1"/>
</dbReference>
<dbReference type="RefSeq" id="WP_111530378.1">
    <property type="nucleotide sequence ID" value="NZ_JBHRSG010000003.1"/>
</dbReference>
<evidence type="ECO:0000256" key="2">
    <source>
        <dbReference type="SAM" id="SignalP"/>
    </source>
</evidence>
<feature type="chain" id="PRO_5016418856" evidence="2">
    <location>
        <begin position="23"/>
        <end position="327"/>
    </location>
</feature>
<keyword evidence="5" id="KW-1185">Reference proteome</keyword>
<dbReference type="Gene3D" id="3.40.50.1820">
    <property type="entry name" value="alpha/beta hydrolase"/>
    <property type="match status" value="1"/>
</dbReference>
<dbReference type="Pfam" id="PF20434">
    <property type="entry name" value="BD-FAE"/>
    <property type="match status" value="1"/>
</dbReference>
<evidence type="ECO:0000313" key="5">
    <source>
        <dbReference type="Proteomes" id="UP000249254"/>
    </source>
</evidence>
<dbReference type="InterPro" id="IPR049492">
    <property type="entry name" value="BD-FAE-like_dom"/>
</dbReference>
<dbReference type="OrthoDB" id="1094230at2"/>
<dbReference type="GO" id="GO:0016787">
    <property type="term" value="F:hydrolase activity"/>
    <property type="evidence" value="ECO:0007669"/>
    <property type="project" value="UniProtKB-KW"/>
</dbReference>
<feature type="domain" description="BD-FAE-like" evidence="3">
    <location>
        <begin position="69"/>
        <end position="278"/>
    </location>
</feature>
<evidence type="ECO:0000256" key="1">
    <source>
        <dbReference type="ARBA" id="ARBA00022801"/>
    </source>
</evidence>
<dbReference type="PANTHER" id="PTHR48081">
    <property type="entry name" value="AB HYDROLASE SUPERFAMILY PROTEIN C4A8.06C"/>
    <property type="match status" value="1"/>
</dbReference>
<reference evidence="5" key="1">
    <citation type="submission" date="2018-05" db="EMBL/GenBank/DDBJ databases">
        <authorList>
            <person name="Li X."/>
        </authorList>
    </citation>
    <scope>NUCLEOTIDE SEQUENCE [LARGE SCALE GENOMIC DNA]</scope>
    <source>
        <strain evidence="5">LX32</strain>
    </source>
</reference>
<dbReference type="AlphaFoldDB" id="A0A328AC94"/>
<evidence type="ECO:0000313" key="4">
    <source>
        <dbReference type="EMBL" id="RAK51816.1"/>
    </source>
</evidence>
<dbReference type="Proteomes" id="UP000249254">
    <property type="component" value="Unassembled WGS sequence"/>
</dbReference>
<dbReference type="EMBL" id="QFYQ01000002">
    <property type="protein sequence ID" value="RAK51816.1"/>
    <property type="molecule type" value="Genomic_DNA"/>
</dbReference>
<keyword evidence="1 4" id="KW-0378">Hydrolase</keyword>
<sequence length="327" mass="33332">MRNLSLALLALAASAAATGAVARPVTAQVSPAVVSSDQFPKARPVFAGGVTGHPDLVYSTLPGFRPMTLDLYTPPKAGGAKPLVIYVHGGGWVNGTARNAGAFTNFPAVLADLAARGYVVASLNYRLAGEARAPAASQDVDAAIRWLKAHAADYGIDKSRVAIWGGSAGGQLAGLAATDCTAADGKGESDCVQSAVIWYGVFDFTALPAGPPPAPGATRAPGGPGGYLGCAPAECPDVARAQSPIAHVDAKTPPMLLIYGAEDRTVPPDQSRAMAARLKAAGVRSAAIELPGADHSFIGHTPAGTRAASLKALQATFDWFDQTLGRR</sequence>
<evidence type="ECO:0000259" key="3">
    <source>
        <dbReference type="Pfam" id="PF20434"/>
    </source>
</evidence>
<organism evidence="4 5">
    <name type="scientific">Phenylobacterium soli</name>
    <dbReference type="NCBI Taxonomy" id="2170551"/>
    <lineage>
        <taxon>Bacteria</taxon>
        <taxon>Pseudomonadati</taxon>
        <taxon>Pseudomonadota</taxon>
        <taxon>Alphaproteobacteria</taxon>
        <taxon>Caulobacterales</taxon>
        <taxon>Caulobacteraceae</taxon>
        <taxon>Phenylobacterium</taxon>
    </lineage>
</organism>
<proteinExistence type="predicted"/>
<protein>
    <submittedName>
        <fullName evidence="4">Alpha/beta hydrolase</fullName>
    </submittedName>
</protein>
<gene>
    <name evidence="4" type="ORF">DJ017_18540</name>
</gene>
<name>A0A328AC94_9CAUL</name>
<dbReference type="PANTHER" id="PTHR48081:SF13">
    <property type="entry name" value="ALPHA_BETA HYDROLASE"/>
    <property type="match status" value="1"/>
</dbReference>
<feature type="signal peptide" evidence="2">
    <location>
        <begin position="1"/>
        <end position="22"/>
    </location>
</feature>